<keyword evidence="2" id="KW-1003">Cell membrane</keyword>
<keyword evidence="6 7" id="KW-0472">Membrane</keyword>
<keyword evidence="5 7" id="KW-1133">Transmembrane helix</keyword>
<evidence type="ECO:0000313" key="9">
    <source>
        <dbReference type="EMBL" id="TCO84450.1"/>
    </source>
</evidence>
<evidence type="ECO:0000256" key="2">
    <source>
        <dbReference type="ARBA" id="ARBA00022475"/>
    </source>
</evidence>
<dbReference type="GO" id="GO:0022857">
    <property type="term" value="F:transmembrane transporter activity"/>
    <property type="evidence" value="ECO:0007669"/>
    <property type="project" value="TreeGrafter"/>
</dbReference>
<reference evidence="9 10" key="1">
    <citation type="submission" date="2019-03" db="EMBL/GenBank/DDBJ databases">
        <title>Genomic Encyclopedia of Type Strains, Phase IV (KMG-IV): sequencing the most valuable type-strain genomes for metagenomic binning, comparative biology and taxonomic classification.</title>
        <authorList>
            <person name="Goeker M."/>
        </authorList>
    </citation>
    <scope>NUCLEOTIDE SEQUENCE [LARGE SCALE GENOMIC DNA]</scope>
    <source>
        <strain evidence="9 10">DSM 28559</strain>
    </source>
</reference>
<keyword evidence="4 7" id="KW-0812">Transmembrane</keyword>
<accession>A0A4R2L9I3</accession>
<feature type="transmembrane region" description="Helical" evidence="7">
    <location>
        <begin position="210"/>
        <end position="229"/>
    </location>
</feature>
<dbReference type="OrthoDB" id="9777699at2"/>
<feature type="transmembrane region" description="Helical" evidence="7">
    <location>
        <begin position="393"/>
        <end position="421"/>
    </location>
</feature>
<dbReference type="Proteomes" id="UP000295711">
    <property type="component" value="Unassembled WGS sequence"/>
</dbReference>
<feature type="transmembrane region" description="Helical" evidence="7">
    <location>
        <begin position="133"/>
        <end position="157"/>
    </location>
</feature>
<protein>
    <submittedName>
        <fullName evidence="9">C4-dicarboxylate transporter DctM subunit</fullName>
    </submittedName>
</protein>
<evidence type="ECO:0000256" key="3">
    <source>
        <dbReference type="ARBA" id="ARBA00022519"/>
    </source>
</evidence>
<comment type="caution">
    <text evidence="9">The sequence shown here is derived from an EMBL/GenBank/DDBJ whole genome shotgun (WGS) entry which is preliminary data.</text>
</comment>
<dbReference type="PANTHER" id="PTHR33362">
    <property type="entry name" value="SIALIC ACID TRAP TRANSPORTER PERMEASE PROTEIN SIAT-RELATED"/>
    <property type="match status" value="1"/>
</dbReference>
<feature type="transmembrane region" description="Helical" evidence="7">
    <location>
        <begin position="310"/>
        <end position="340"/>
    </location>
</feature>
<feature type="domain" description="TRAP C4-dicarboxylate transport system permease DctM subunit" evidence="8">
    <location>
        <begin position="6"/>
        <end position="412"/>
    </location>
</feature>
<dbReference type="NCBIfam" id="TIGR00786">
    <property type="entry name" value="dctM"/>
    <property type="match status" value="1"/>
</dbReference>
<evidence type="ECO:0000256" key="1">
    <source>
        <dbReference type="ARBA" id="ARBA00004429"/>
    </source>
</evidence>
<evidence type="ECO:0000256" key="6">
    <source>
        <dbReference type="ARBA" id="ARBA00023136"/>
    </source>
</evidence>
<dbReference type="RefSeq" id="WP_132091623.1">
    <property type="nucleotide sequence ID" value="NZ_JANKAQ010000006.1"/>
</dbReference>
<feature type="transmembrane region" description="Helical" evidence="7">
    <location>
        <begin position="352"/>
        <end position="373"/>
    </location>
</feature>
<comment type="subcellular location">
    <subcellularLocation>
        <location evidence="1">Cell inner membrane</location>
        <topology evidence="1">Multi-pass membrane protein</topology>
    </subcellularLocation>
</comment>
<feature type="transmembrane region" description="Helical" evidence="7">
    <location>
        <begin position="48"/>
        <end position="67"/>
    </location>
</feature>
<dbReference type="AlphaFoldDB" id="A0A4R2L9I3"/>
<dbReference type="EMBL" id="SLXA01000007">
    <property type="protein sequence ID" value="TCO84450.1"/>
    <property type="molecule type" value="Genomic_DNA"/>
</dbReference>
<evidence type="ECO:0000313" key="10">
    <source>
        <dbReference type="Proteomes" id="UP000295711"/>
    </source>
</evidence>
<evidence type="ECO:0000259" key="8">
    <source>
        <dbReference type="Pfam" id="PF06808"/>
    </source>
</evidence>
<keyword evidence="3" id="KW-0997">Cell inner membrane</keyword>
<feature type="transmembrane region" description="Helical" evidence="7">
    <location>
        <begin position="264"/>
        <end position="290"/>
    </location>
</feature>
<feature type="transmembrane region" description="Helical" evidence="7">
    <location>
        <begin position="169"/>
        <end position="189"/>
    </location>
</feature>
<gene>
    <name evidence="9" type="ORF">EV212_10751</name>
</gene>
<sequence>MLVILIGSFFLFLILGMPIAFVMGTSASLAFLYEGISPAVLAQRTFTATNSFALLAIPLFMLAGNLMERTDITKDLINFCDKLVGHIRGGLAHTTCLTGILMAAMCGSNNASASAIGSMMIPALRKEGYDTPFAVSLVAAAGNLGPIIPPSIIMIIYASATNLPIKDLFMSGVIPGILMGVGFMTYSYLHAKKLGMQTKPKAALGEIWQAFKKAFFALLTPVIILVGIATGVFTATESGAVAVLYCCIYGLVRKKLTLKDMVDSLYQAAISTLGPMIVICFASAFSYLLSYCNFADTAVGAIMSISSNKYIVMLLIIALIMLIGMFVEVTAACIMMIPMFTKLIAALSLNPLWFAIIVIIVFCIGAITPPVGITLYVSCGVANLPLRDAIKPIWPFVFIMLGVTLLIVFVPHVATLLPALLN</sequence>
<organism evidence="9 10">
    <name type="scientific">Frisingicoccus caecimuris</name>
    <dbReference type="NCBI Taxonomy" id="1796636"/>
    <lineage>
        <taxon>Bacteria</taxon>
        <taxon>Bacillati</taxon>
        <taxon>Bacillota</taxon>
        <taxon>Clostridia</taxon>
        <taxon>Lachnospirales</taxon>
        <taxon>Lachnospiraceae</taxon>
        <taxon>Frisingicoccus</taxon>
    </lineage>
</organism>
<dbReference type="InterPro" id="IPR010656">
    <property type="entry name" value="DctM"/>
</dbReference>
<evidence type="ECO:0000256" key="7">
    <source>
        <dbReference type="SAM" id="Phobius"/>
    </source>
</evidence>
<dbReference type="InterPro" id="IPR004681">
    <property type="entry name" value="TRAP_DctM"/>
</dbReference>
<evidence type="ECO:0000256" key="5">
    <source>
        <dbReference type="ARBA" id="ARBA00022989"/>
    </source>
</evidence>
<dbReference type="Pfam" id="PF06808">
    <property type="entry name" value="DctM"/>
    <property type="match status" value="1"/>
</dbReference>
<proteinExistence type="predicted"/>
<dbReference type="PIRSF" id="PIRSF006066">
    <property type="entry name" value="HI0050"/>
    <property type="match status" value="1"/>
</dbReference>
<keyword evidence="10" id="KW-1185">Reference proteome</keyword>
<evidence type="ECO:0000256" key="4">
    <source>
        <dbReference type="ARBA" id="ARBA00022692"/>
    </source>
</evidence>
<dbReference type="GO" id="GO:0005886">
    <property type="term" value="C:plasma membrane"/>
    <property type="evidence" value="ECO:0007669"/>
    <property type="project" value="UniProtKB-SubCell"/>
</dbReference>
<name>A0A4R2L9I3_9FIRM</name>